<dbReference type="Gene3D" id="3.40.50.1240">
    <property type="entry name" value="Phosphoglycerate mutase-like"/>
    <property type="match status" value="1"/>
</dbReference>
<evidence type="ECO:0000256" key="3">
    <source>
        <dbReference type="ARBA" id="ARBA00012646"/>
    </source>
</evidence>
<sequence>SSDMAIVQQTAKQNFTQKDPYLNESYFPYGLGQLTTHIGTFFLLIQAGKRREFSIGTALRSRYQNFLGEFYYPDIVEAISTDYNRTKMSLELVLAGLFPPRREEMLQDNIYWQPVPYNYVPRSEDKITVESNGSTISTLPPPKCRPNSKSTKKIFDYISVNSGLNITRFLDVYNLYFGLSTETEYGFPLPRWTRAVWPDIIVNLAIKEYYVSMATPDMKKMAAGYLLRKIVENARDKITGKNAGRKVHLYSAHENNIAELLLSLGVFEPHIPNYGAYAVIEVRRINNVYGIQILYENYDGIGPRVLTMPGCDTFCPLDHFEALIMKYFPTDDLCGNLE</sequence>
<proteinExistence type="inferred from homology"/>
<dbReference type="SUPFAM" id="SSF53254">
    <property type="entry name" value="Phosphoglycerate mutase-like"/>
    <property type="match status" value="1"/>
</dbReference>
<dbReference type="Proteomes" id="UP001162164">
    <property type="component" value="Unassembled WGS sequence"/>
</dbReference>
<keyword evidence="7" id="KW-0325">Glycoprotein</keyword>
<evidence type="ECO:0000313" key="8">
    <source>
        <dbReference type="EMBL" id="KAJ8969838.1"/>
    </source>
</evidence>
<comment type="caution">
    <text evidence="8">The sequence shown here is derived from an EMBL/GenBank/DDBJ whole genome shotgun (WGS) entry which is preliminary data.</text>
</comment>
<comment type="catalytic activity">
    <reaction evidence="1">
        <text>a phosphate monoester + H2O = an alcohol + phosphate</text>
        <dbReference type="Rhea" id="RHEA:15017"/>
        <dbReference type="ChEBI" id="CHEBI:15377"/>
        <dbReference type="ChEBI" id="CHEBI:30879"/>
        <dbReference type="ChEBI" id="CHEBI:43474"/>
        <dbReference type="ChEBI" id="CHEBI:67140"/>
        <dbReference type="EC" id="3.1.3.2"/>
    </reaction>
</comment>
<keyword evidence="4" id="KW-0732">Signal</keyword>
<evidence type="ECO:0000256" key="4">
    <source>
        <dbReference type="ARBA" id="ARBA00022729"/>
    </source>
</evidence>
<evidence type="ECO:0000256" key="7">
    <source>
        <dbReference type="ARBA" id="ARBA00023180"/>
    </source>
</evidence>
<evidence type="ECO:0000256" key="1">
    <source>
        <dbReference type="ARBA" id="ARBA00000032"/>
    </source>
</evidence>
<dbReference type="InterPro" id="IPR050645">
    <property type="entry name" value="Histidine_acid_phosphatase"/>
</dbReference>
<accession>A0ABQ9IZY2</accession>
<dbReference type="InterPro" id="IPR029033">
    <property type="entry name" value="His_PPase_superfam"/>
</dbReference>
<dbReference type="CDD" id="cd07061">
    <property type="entry name" value="HP_HAP_like"/>
    <property type="match status" value="1"/>
</dbReference>
<protein>
    <recommendedName>
        <fullName evidence="3">acid phosphatase</fullName>
        <ecNumber evidence="3">3.1.3.2</ecNumber>
    </recommendedName>
</protein>
<gene>
    <name evidence="8" type="ORF">NQ317_018939</name>
</gene>
<feature type="non-terminal residue" evidence="8">
    <location>
        <position position="1"/>
    </location>
</feature>
<dbReference type="InterPro" id="IPR000560">
    <property type="entry name" value="His_Pase_clade-2"/>
</dbReference>
<dbReference type="Pfam" id="PF00328">
    <property type="entry name" value="His_Phos_2"/>
    <property type="match status" value="1"/>
</dbReference>
<comment type="similarity">
    <text evidence="2">Belongs to the histidine acid phosphatase family.</text>
</comment>
<name>A0ABQ9IZY2_9CUCU</name>
<organism evidence="8 9">
    <name type="scientific">Molorchus minor</name>
    <dbReference type="NCBI Taxonomy" id="1323400"/>
    <lineage>
        <taxon>Eukaryota</taxon>
        <taxon>Metazoa</taxon>
        <taxon>Ecdysozoa</taxon>
        <taxon>Arthropoda</taxon>
        <taxon>Hexapoda</taxon>
        <taxon>Insecta</taxon>
        <taxon>Pterygota</taxon>
        <taxon>Neoptera</taxon>
        <taxon>Endopterygota</taxon>
        <taxon>Coleoptera</taxon>
        <taxon>Polyphaga</taxon>
        <taxon>Cucujiformia</taxon>
        <taxon>Chrysomeloidea</taxon>
        <taxon>Cerambycidae</taxon>
        <taxon>Lamiinae</taxon>
        <taxon>Monochamini</taxon>
        <taxon>Molorchus</taxon>
    </lineage>
</organism>
<dbReference type="PANTHER" id="PTHR11567">
    <property type="entry name" value="ACID PHOSPHATASE-RELATED"/>
    <property type="match status" value="1"/>
</dbReference>
<dbReference type="EC" id="3.1.3.2" evidence="3"/>
<reference evidence="8" key="1">
    <citation type="journal article" date="2023" name="Insect Mol. Biol.">
        <title>Genome sequencing provides insights into the evolution of gene families encoding plant cell wall-degrading enzymes in longhorned beetles.</title>
        <authorList>
            <person name="Shin N.R."/>
            <person name="Okamura Y."/>
            <person name="Kirsch R."/>
            <person name="Pauchet Y."/>
        </authorList>
    </citation>
    <scope>NUCLEOTIDE SEQUENCE</scope>
    <source>
        <strain evidence="8">MMC_N1</strain>
    </source>
</reference>
<evidence type="ECO:0000256" key="2">
    <source>
        <dbReference type="ARBA" id="ARBA00005375"/>
    </source>
</evidence>
<evidence type="ECO:0000256" key="6">
    <source>
        <dbReference type="ARBA" id="ARBA00023157"/>
    </source>
</evidence>
<evidence type="ECO:0000313" key="9">
    <source>
        <dbReference type="Proteomes" id="UP001162164"/>
    </source>
</evidence>
<evidence type="ECO:0000256" key="5">
    <source>
        <dbReference type="ARBA" id="ARBA00022801"/>
    </source>
</evidence>
<dbReference type="EMBL" id="JAPWTJ010001713">
    <property type="protein sequence ID" value="KAJ8969838.1"/>
    <property type="molecule type" value="Genomic_DNA"/>
</dbReference>
<keyword evidence="6" id="KW-1015">Disulfide bond</keyword>
<keyword evidence="5" id="KW-0378">Hydrolase</keyword>
<keyword evidence="9" id="KW-1185">Reference proteome</keyword>
<dbReference type="PANTHER" id="PTHR11567:SF211">
    <property type="entry name" value="PROSTATIC ACID PHOSPHATASE"/>
    <property type="match status" value="1"/>
</dbReference>